<dbReference type="SMART" id="SM00490">
    <property type="entry name" value="HELICc"/>
    <property type="match status" value="1"/>
</dbReference>
<evidence type="ECO:0000256" key="5">
    <source>
        <dbReference type="ARBA" id="ARBA00022806"/>
    </source>
</evidence>
<organism evidence="12 13">
    <name type="scientific">Acrasis kona</name>
    <dbReference type="NCBI Taxonomy" id="1008807"/>
    <lineage>
        <taxon>Eukaryota</taxon>
        <taxon>Discoba</taxon>
        <taxon>Heterolobosea</taxon>
        <taxon>Tetramitia</taxon>
        <taxon>Eutetramitia</taxon>
        <taxon>Acrasidae</taxon>
        <taxon>Acrasis</taxon>
    </lineage>
</organism>
<keyword evidence="6" id="KW-0067">ATP-binding</keyword>
<dbReference type="GO" id="GO:0004386">
    <property type="term" value="F:helicase activity"/>
    <property type="evidence" value="ECO:0007669"/>
    <property type="project" value="UniProtKB-KW"/>
</dbReference>
<dbReference type="InterPro" id="IPR014001">
    <property type="entry name" value="Helicase_ATP-bd"/>
</dbReference>
<keyword evidence="3" id="KW-0547">Nucleotide-binding</keyword>
<dbReference type="InterPro" id="IPR000330">
    <property type="entry name" value="SNF2_N"/>
</dbReference>
<dbReference type="EMBL" id="JAOPGA020001067">
    <property type="protein sequence ID" value="KAL0484733.1"/>
    <property type="molecule type" value="Genomic_DNA"/>
</dbReference>
<dbReference type="FunFam" id="3.40.50.10810:FF:000015">
    <property type="entry name" value="lymphoid-specific helicase isoform X1"/>
    <property type="match status" value="1"/>
</dbReference>
<dbReference type="InterPro" id="IPR027417">
    <property type="entry name" value="P-loop_NTPase"/>
</dbReference>
<evidence type="ECO:0000313" key="12">
    <source>
        <dbReference type="EMBL" id="KAL0484733.1"/>
    </source>
</evidence>
<feature type="compositionally biased region" description="Basic residues" evidence="9">
    <location>
        <begin position="263"/>
        <end position="272"/>
    </location>
</feature>
<dbReference type="Gene3D" id="3.40.50.300">
    <property type="entry name" value="P-loop containing nucleotide triphosphate hydrolases"/>
    <property type="match status" value="1"/>
</dbReference>
<feature type="region of interest" description="Disordered" evidence="9">
    <location>
        <begin position="256"/>
        <end position="278"/>
    </location>
</feature>
<evidence type="ECO:0000256" key="3">
    <source>
        <dbReference type="ARBA" id="ARBA00022741"/>
    </source>
</evidence>
<dbReference type="InterPro" id="IPR001650">
    <property type="entry name" value="Helicase_C-like"/>
</dbReference>
<dbReference type="Proteomes" id="UP001431209">
    <property type="component" value="Unassembled WGS sequence"/>
</dbReference>
<feature type="compositionally biased region" description="Basic and acidic residues" evidence="9">
    <location>
        <begin position="31"/>
        <end position="49"/>
    </location>
</feature>
<feature type="domain" description="Helicase C-terminal" evidence="11">
    <location>
        <begin position="426"/>
        <end position="576"/>
    </location>
</feature>
<evidence type="ECO:0000313" key="13">
    <source>
        <dbReference type="Proteomes" id="UP001431209"/>
    </source>
</evidence>
<dbReference type="Gene3D" id="3.40.50.10810">
    <property type="entry name" value="Tandem AAA-ATPase domain"/>
    <property type="match status" value="1"/>
</dbReference>
<comment type="subcellular location">
    <subcellularLocation>
        <location evidence="1">Nucleus</location>
    </subcellularLocation>
</comment>
<evidence type="ECO:0000259" key="11">
    <source>
        <dbReference type="PROSITE" id="PS51194"/>
    </source>
</evidence>
<dbReference type="GO" id="GO:0016787">
    <property type="term" value="F:hydrolase activity"/>
    <property type="evidence" value="ECO:0007669"/>
    <property type="project" value="UniProtKB-KW"/>
</dbReference>
<evidence type="ECO:0000256" key="6">
    <source>
        <dbReference type="ARBA" id="ARBA00022840"/>
    </source>
</evidence>
<keyword evidence="5" id="KW-0347">Helicase</keyword>
<name>A0AAW2Z718_9EUKA</name>
<evidence type="ECO:0000259" key="10">
    <source>
        <dbReference type="PROSITE" id="PS51192"/>
    </source>
</evidence>
<comment type="similarity">
    <text evidence="2">Belongs to the SNF2/RAD54 helicase family.</text>
</comment>
<sequence length="649" mass="74716">MDQTDAAPSDANNSTSKEPPSKKRKTKDGKKKLESLMDEASDRSKDLKHGQPAILTGGELRRYQLVGMNWIVSLYENGVNGILADEMGLGKTIQTISSLAHLYEMGVKGPFLVCAPLSTISNWLNEFQRFTPSMKAIMYHGTKDERSELRSQHFPKIKSQQISTIITSFEIAMRDKKFLKQFKYRFLVVDEAHRLKNFDCRLTRELKQYHSDNRLLLTGTPLQNNLTELWSLLNFLLPDVFDDLESFKKWFDFASSSTPKPKSTTRGRKRKSATTTTTATTASDASDFIKDEKDKLVNKLHSILRPFLLRRLKTDVELNLPNKKEYLIFTPLVDFQSQYYKMILSKDFNAIFEDNKIKPKTSQLLNVLMQLRKVCNHPFLINEFETNLELTNQATDEQAELTPQQQQEENERFKKQVVERSSKFQLLIKMLDRLKKSGHKVLIFSLMTRMLDVLEDYLVLTKYKYCRLDGSVAQQDRQESIKNFNADPDLFIFLLSTRAGGLGINLTAADTVIIYDSDWNPQIDLQAMDRCHRIGQTRPVRVFRLLTYDTVEKKILETANKKLQLERLIIQQGNFKGLTGTKQDDGKKMSITAQNLLDILRTGASDKKHEHGISDENLYKLLSDRGTHDLEDGPGWELVRPHVEGFHVE</sequence>
<dbReference type="Pfam" id="PF00176">
    <property type="entry name" value="SNF2-rel_dom"/>
    <property type="match status" value="1"/>
</dbReference>
<evidence type="ECO:0000256" key="8">
    <source>
        <dbReference type="ARBA" id="ARBA00023242"/>
    </source>
</evidence>
<reference evidence="12 13" key="1">
    <citation type="submission" date="2024-03" db="EMBL/GenBank/DDBJ databases">
        <title>The Acrasis kona genome and developmental transcriptomes reveal deep origins of eukaryotic multicellular pathways.</title>
        <authorList>
            <person name="Sheikh S."/>
            <person name="Fu C.-J."/>
            <person name="Brown M.W."/>
            <person name="Baldauf S.L."/>
        </authorList>
    </citation>
    <scope>NUCLEOTIDE SEQUENCE [LARGE SCALE GENOMIC DNA]</scope>
    <source>
        <strain evidence="12 13">ATCC MYA-3509</strain>
    </source>
</reference>
<dbReference type="PANTHER" id="PTHR10799">
    <property type="entry name" value="SNF2/RAD54 HELICASE FAMILY"/>
    <property type="match status" value="1"/>
</dbReference>
<protein>
    <submittedName>
        <fullName evidence="12">Uncharacterized protein</fullName>
    </submittedName>
</protein>
<dbReference type="SUPFAM" id="SSF52540">
    <property type="entry name" value="P-loop containing nucleoside triphosphate hydrolases"/>
    <property type="match status" value="2"/>
</dbReference>
<dbReference type="CDD" id="cd18793">
    <property type="entry name" value="SF2_C_SNF"/>
    <property type="match status" value="1"/>
</dbReference>
<feature type="region of interest" description="Disordered" evidence="9">
    <location>
        <begin position="1"/>
        <end position="50"/>
    </location>
</feature>
<keyword evidence="7" id="KW-0175">Coiled coil</keyword>
<dbReference type="Pfam" id="PF00271">
    <property type="entry name" value="Helicase_C"/>
    <property type="match status" value="1"/>
</dbReference>
<dbReference type="InterPro" id="IPR049730">
    <property type="entry name" value="SNF2/RAD54-like_C"/>
</dbReference>
<keyword evidence="4" id="KW-0378">Hydrolase</keyword>
<comment type="caution">
    <text evidence="12">The sequence shown here is derived from an EMBL/GenBank/DDBJ whole genome shotgun (WGS) entry which is preliminary data.</text>
</comment>
<dbReference type="GO" id="GO:0005524">
    <property type="term" value="F:ATP binding"/>
    <property type="evidence" value="ECO:0007669"/>
    <property type="project" value="UniProtKB-KW"/>
</dbReference>
<dbReference type="AlphaFoldDB" id="A0AAW2Z718"/>
<dbReference type="PROSITE" id="PS51194">
    <property type="entry name" value="HELICASE_CTER"/>
    <property type="match status" value="1"/>
</dbReference>
<dbReference type="GO" id="GO:0005634">
    <property type="term" value="C:nucleus"/>
    <property type="evidence" value="ECO:0007669"/>
    <property type="project" value="UniProtKB-SubCell"/>
</dbReference>
<accession>A0AAW2Z718</accession>
<dbReference type="PROSITE" id="PS51192">
    <property type="entry name" value="HELICASE_ATP_BIND_1"/>
    <property type="match status" value="1"/>
</dbReference>
<dbReference type="InterPro" id="IPR038718">
    <property type="entry name" value="SNF2-like_sf"/>
</dbReference>
<feature type="domain" description="Helicase ATP-binding" evidence="10">
    <location>
        <begin position="72"/>
        <end position="239"/>
    </location>
</feature>
<keyword evidence="8" id="KW-0539">Nucleus</keyword>
<dbReference type="SMART" id="SM00487">
    <property type="entry name" value="DEXDc"/>
    <property type="match status" value="1"/>
</dbReference>
<gene>
    <name evidence="12" type="ORF">AKO1_011648</name>
</gene>
<evidence type="ECO:0000256" key="1">
    <source>
        <dbReference type="ARBA" id="ARBA00004123"/>
    </source>
</evidence>
<evidence type="ECO:0000256" key="9">
    <source>
        <dbReference type="SAM" id="MobiDB-lite"/>
    </source>
</evidence>
<evidence type="ECO:0000256" key="4">
    <source>
        <dbReference type="ARBA" id="ARBA00022801"/>
    </source>
</evidence>
<evidence type="ECO:0000256" key="2">
    <source>
        <dbReference type="ARBA" id="ARBA00007025"/>
    </source>
</evidence>
<proteinExistence type="inferred from homology"/>
<keyword evidence="13" id="KW-1185">Reference proteome</keyword>
<evidence type="ECO:0000256" key="7">
    <source>
        <dbReference type="ARBA" id="ARBA00023054"/>
    </source>
</evidence>